<name>A0A9P7VFW7_9AGAR</name>
<dbReference type="EMBL" id="MU250583">
    <property type="protein sequence ID" value="KAG7439810.1"/>
    <property type="molecule type" value="Genomic_DNA"/>
</dbReference>
<dbReference type="GeneID" id="66109866"/>
<evidence type="ECO:0000313" key="1">
    <source>
        <dbReference type="EMBL" id="KAG7439810.1"/>
    </source>
</evidence>
<proteinExistence type="predicted"/>
<protein>
    <submittedName>
        <fullName evidence="1">Uncharacterized protein</fullName>
    </submittedName>
</protein>
<keyword evidence="2" id="KW-1185">Reference proteome</keyword>
<gene>
    <name evidence="1" type="ORF">BT62DRAFT_938601</name>
</gene>
<dbReference type="Proteomes" id="UP000812287">
    <property type="component" value="Unassembled WGS sequence"/>
</dbReference>
<evidence type="ECO:0000313" key="2">
    <source>
        <dbReference type="Proteomes" id="UP000812287"/>
    </source>
</evidence>
<accession>A0A9P7VFW7</accession>
<comment type="caution">
    <text evidence="1">The sequence shown here is derived from an EMBL/GenBank/DDBJ whole genome shotgun (WGS) entry which is preliminary data.</text>
</comment>
<dbReference type="AlphaFoldDB" id="A0A9P7VFW7"/>
<organism evidence="1 2">
    <name type="scientific">Guyanagaster necrorhizus</name>
    <dbReference type="NCBI Taxonomy" id="856835"/>
    <lineage>
        <taxon>Eukaryota</taxon>
        <taxon>Fungi</taxon>
        <taxon>Dikarya</taxon>
        <taxon>Basidiomycota</taxon>
        <taxon>Agaricomycotina</taxon>
        <taxon>Agaricomycetes</taxon>
        <taxon>Agaricomycetidae</taxon>
        <taxon>Agaricales</taxon>
        <taxon>Marasmiineae</taxon>
        <taxon>Physalacriaceae</taxon>
        <taxon>Guyanagaster</taxon>
    </lineage>
</organism>
<sequence length="69" mass="7599">MLRSLSEDAEACASQYIASALCFAARHCLDATIDKQYCRTAVSSVDGSNKARRSSRYALIWANFDSIDC</sequence>
<reference evidence="1" key="1">
    <citation type="submission" date="2020-11" db="EMBL/GenBank/DDBJ databases">
        <title>Adaptations for nitrogen fixation in a non-lichenized fungal sporocarp promotes dispersal by wood-feeding termites.</title>
        <authorList>
            <consortium name="DOE Joint Genome Institute"/>
            <person name="Koch R.A."/>
            <person name="Yoon G."/>
            <person name="Arayal U."/>
            <person name="Lail K."/>
            <person name="Amirebrahimi M."/>
            <person name="Labutti K."/>
            <person name="Lipzen A."/>
            <person name="Riley R."/>
            <person name="Barry K."/>
            <person name="Henrissat B."/>
            <person name="Grigoriev I.V."/>
            <person name="Herr J.R."/>
            <person name="Aime M.C."/>
        </authorList>
    </citation>
    <scope>NUCLEOTIDE SEQUENCE</scope>
    <source>
        <strain evidence="1">MCA 3950</strain>
    </source>
</reference>
<dbReference type="RefSeq" id="XP_043033310.1">
    <property type="nucleotide sequence ID" value="XM_043187569.1"/>
</dbReference>